<keyword evidence="1" id="KW-0472">Membrane</keyword>
<dbReference type="EMBL" id="MU129138">
    <property type="protein sequence ID" value="KAF9505727.1"/>
    <property type="molecule type" value="Genomic_DNA"/>
</dbReference>
<proteinExistence type="predicted"/>
<evidence type="ECO:0000313" key="2">
    <source>
        <dbReference type="EMBL" id="KAF9505727.1"/>
    </source>
</evidence>
<keyword evidence="1" id="KW-0812">Transmembrane</keyword>
<feature type="transmembrane region" description="Helical" evidence="1">
    <location>
        <begin position="12"/>
        <end position="33"/>
    </location>
</feature>
<sequence length="88" mass="9342">MLARRWFHSGVGPLATIFGGYVSCGVSFGSWALGRDLRRLHVVWGFVRELGPWPQSSAATHRAGFRSGVGPLAAIFGGYASCGVLFGS</sequence>
<comment type="caution">
    <text evidence="2">The sequence shown here is derived from an EMBL/GenBank/DDBJ whole genome shotgun (WGS) entry which is preliminary data.</text>
</comment>
<protein>
    <submittedName>
        <fullName evidence="2">Uncharacterized protein</fullName>
    </submittedName>
</protein>
<reference evidence="2" key="1">
    <citation type="journal article" date="2020" name="Nat. Commun.">
        <title>Large-scale genome sequencing of mycorrhizal fungi provides insights into the early evolution of symbiotic traits.</title>
        <authorList>
            <person name="Miyauchi S."/>
            <person name="Kiss E."/>
            <person name="Kuo A."/>
            <person name="Drula E."/>
            <person name="Kohler A."/>
            <person name="Sanchez-Garcia M."/>
            <person name="Morin E."/>
            <person name="Andreopoulos B."/>
            <person name="Barry K.W."/>
            <person name="Bonito G."/>
            <person name="Buee M."/>
            <person name="Carver A."/>
            <person name="Chen C."/>
            <person name="Cichocki N."/>
            <person name="Clum A."/>
            <person name="Culley D."/>
            <person name="Crous P.W."/>
            <person name="Fauchery L."/>
            <person name="Girlanda M."/>
            <person name="Hayes R.D."/>
            <person name="Keri Z."/>
            <person name="LaButti K."/>
            <person name="Lipzen A."/>
            <person name="Lombard V."/>
            <person name="Magnuson J."/>
            <person name="Maillard F."/>
            <person name="Murat C."/>
            <person name="Nolan M."/>
            <person name="Ohm R.A."/>
            <person name="Pangilinan J."/>
            <person name="Pereira M.F."/>
            <person name="Perotto S."/>
            <person name="Peter M."/>
            <person name="Pfister S."/>
            <person name="Riley R."/>
            <person name="Sitrit Y."/>
            <person name="Stielow J.B."/>
            <person name="Szollosi G."/>
            <person name="Zifcakova L."/>
            <person name="Stursova M."/>
            <person name="Spatafora J.W."/>
            <person name="Tedersoo L."/>
            <person name="Vaario L.M."/>
            <person name="Yamada A."/>
            <person name="Yan M."/>
            <person name="Wang P."/>
            <person name="Xu J."/>
            <person name="Bruns T."/>
            <person name="Baldrian P."/>
            <person name="Vilgalys R."/>
            <person name="Dunand C."/>
            <person name="Henrissat B."/>
            <person name="Grigoriev I.V."/>
            <person name="Hibbett D."/>
            <person name="Nagy L.G."/>
            <person name="Martin F.M."/>
        </authorList>
    </citation>
    <scope>NUCLEOTIDE SEQUENCE</scope>
    <source>
        <strain evidence="2">UP504</strain>
    </source>
</reference>
<evidence type="ECO:0000256" key="1">
    <source>
        <dbReference type="SAM" id="Phobius"/>
    </source>
</evidence>
<organism evidence="2 3">
    <name type="scientific">Hydnum rufescens UP504</name>
    <dbReference type="NCBI Taxonomy" id="1448309"/>
    <lineage>
        <taxon>Eukaryota</taxon>
        <taxon>Fungi</taxon>
        <taxon>Dikarya</taxon>
        <taxon>Basidiomycota</taxon>
        <taxon>Agaricomycotina</taxon>
        <taxon>Agaricomycetes</taxon>
        <taxon>Cantharellales</taxon>
        <taxon>Hydnaceae</taxon>
        <taxon>Hydnum</taxon>
    </lineage>
</organism>
<gene>
    <name evidence="2" type="ORF">BS47DRAFT_1400107</name>
</gene>
<evidence type="ECO:0000313" key="3">
    <source>
        <dbReference type="Proteomes" id="UP000886523"/>
    </source>
</evidence>
<accession>A0A9P6AHN3</accession>
<keyword evidence="1" id="KW-1133">Transmembrane helix</keyword>
<name>A0A9P6AHN3_9AGAM</name>
<dbReference type="AlphaFoldDB" id="A0A9P6AHN3"/>
<keyword evidence="3" id="KW-1185">Reference proteome</keyword>
<dbReference type="Proteomes" id="UP000886523">
    <property type="component" value="Unassembled WGS sequence"/>
</dbReference>